<protein>
    <submittedName>
        <fullName evidence="1">Acetolactate synthase, large subunit, biosynthetic type</fullName>
    </submittedName>
</protein>
<reference evidence="1 2" key="1">
    <citation type="submission" date="2016-08" db="EMBL/GenBank/DDBJ databases">
        <authorList>
            <person name="Loux V."/>
            <person name="Rue O."/>
        </authorList>
    </citation>
    <scope>NUCLEOTIDE SEQUENCE [LARGE SCALE GENOMIC DNA]</scope>
    <source>
        <strain evidence="1 2">AFSSA_08CEB44bac</strain>
    </source>
</reference>
<sequence>MEDRHTVCKKKELEEGKESGASHVIQCLKKLGETTVFGYLGGAI</sequence>
<evidence type="ECO:0000313" key="1">
    <source>
        <dbReference type="EMBL" id="SCL89814.1"/>
    </source>
</evidence>
<comment type="caution">
    <text evidence="1">The sequence shown here is derived from an EMBL/GenBank/DDBJ whole genome shotgun (WGS) entry which is preliminary data.</text>
</comment>
<dbReference type="AlphaFoldDB" id="A0AAX2CFE6"/>
<dbReference type="EMBL" id="FMIK01000022">
    <property type="protein sequence ID" value="SCL89814.1"/>
    <property type="molecule type" value="Genomic_DNA"/>
</dbReference>
<gene>
    <name evidence="1" type="ORF">BCB44BAC_01610</name>
</gene>
<organism evidence="1 2">
    <name type="scientific">Bacillus cytotoxicus</name>
    <dbReference type="NCBI Taxonomy" id="580165"/>
    <lineage>
        <taxon>Bacteria</taxon>
        <taxon>Bacillati</taxon>
        <taxon>Bacillota</taxon>
        <taxon>Bacilli</taxon>
        <taxon>Bacillales</taxon>
        <taxon>Bacillaceae</taxon>
        <taxon>Bacillus</taxon>
        <taxon>Bacillus cereus group</taxon>
    </lineage>
</organism>
<name>A0AAX2CFE6_9BACI</name>
<evidence type="ECO:0000313" key="2">
    <source>
        <dbReference type="Proteomes" id="UP000242164"/>
    </source>
</evidence>
<proteinExistence type="predicted"/>
<accession>A0AAX2CFE6</accession>
<dbReference type="Proteomes" id="UP000242164">
    <property type="component" value="Unassembled WGS sequence"/>
</dbReference>